<dbReference type="PANTHER" id="PTHR38776">
    <property type="entry name" value="MLTA-INTERACTING PROTEIN-RELATED"/>
    <property type="match status" value="1"/>
</dbReference>
<sequence length="255" mass="27939">MIRTNKILLLLLASMAFCPALALADDGDKGYDLSLGAGVKISTSEYKGEDAKVSPVPLLNYEGEYLFVHGLTAGAFLYKDPTNELSVNVSYLSQSFDASENDDRRMRLLDDRDSTMMVGAAYSLRGDWGQTKLALSADVLDNNNGFVADASYAYPFSLSFLRIKPFAGVEWTSENYNDYYYGVDSGESSKSGMREYSAGSGFSPYVGLGLKCGLTRDIDISLSTRIKKLSEEITDSPMVDKDATYSFAFGLSYSF</sequence>
<evidence type="ECO:0000313" key="7">
    <source>
        <dbReference type="EMBL" id="OIQ49336.1"/>
    </source>
</evidence>
<keyword evidence="8" id="KW-1185">Reference proteome</keyword>
<dbReference type="OrthoDB" id="8585044at2"/>
<gene>
    <name evidence="7" type="primary">mipA</name>
    <name evidence="7" type="ORF">BerOc1_01261</name>
</gene>
<dbReference type="GO" id="GO:0009252">
    <property type="term" value="P:peptidoglycan biosynthetic process"/>
    <property type="evidence" value="ECO:0007669"/>
    <property type="project" value="TreeGrafter"/>
</dbReference>
<dbReference type="PANTHER" id="PTHR38776:SF1">
    <property type="entry name" value="MLTA-INTERACTING PROTEIN-RELATED"/>
    <property type="match status" value="1"/>
</dbReference>
<dbReference type="RefSeq" id="WP_084641158.1">
    <property type="nucleotide sequence ID" value="NZ_LKAQ01000004.1"/>
</dbReference>
<name>A0A1J5N3D7_9BACT</name>
<dbReference type="Proteomes" id="UP000181901">
    <property type="component" value="Unassembled WGS sequence"/>
</dbReference>
<protein>
    <submittedName>
        <fullName evidence="7">MltA-interacting protein</fullName>
    </submittedName>
</protein>
<dbReference type="AlphaFoldDB" id="A0A1J5N3D7"/>
<dbReference type="InterPro" id="IPR010583">
    <property type="entry name" value="MipA"/>
</dbReference>
<comment type="subcellular location">
    <subcellularLocation>
        <location evidence="1">Cell outer membrane</location>
    </subcellularLocation>
</comment>
<feature type="chain" id="PRO_5012520852" evidence="6">
    <location>
        <begin position="25"/>
        <end position="255"/>
    </location>
</feature>
<accession>A0A1J5N3D7</accession>
<evidence type="ECO:0000256" key="2">
    <source>
        <dbReference type="ARBA" id="ARBA00005722"/>
    </source>
</evidence>
<comment type="caution">
    <text evidence="7">The sequence shown here is derived from an EMBL/GenBank/DDBJ whole genome shotgun (WGS) entry which is preliminary data.</text>
</comment>
<dbReference type="Pfam" id="PF06629">
    <property type="entry name" value="MipA"/>
    <property type="match status" value="1"/>
</dbReference>
<dbReference type="EMBL" id="LKAQ01000004">
    <property type="protein sequence ID" value="OIQ49336.1"/>
    <property type="molecule type" value="Genomic_DNA"/>
</dbReference>
<evidence type="ECO:0000256" key="5">
    <source>
        <dbReference type="ARBA" id="ARBA00023237"/>
    </source>
</evidence>
<comment type="similarity">
    <text evidence="2">Belongs to the MipA/OmpV family.</text>
</comment>
<proteinExistence type="inferred from homology"/>
<feature type="signal peptide" evidence="6">
    <location>
        <begin position="1"/>
        <end position="24"/>
    </location>
</feature>
<evidence type="ECO:0000313" key="8">
    <source>
        <dbReference type="Proteomes" id="UP000181901"/>
    </source>
</evidence>
<organism evidence="7 8">
    <name type="scientific">Pseudodesulfovibrio hydrargyri</name>
    <dbReference type="NCBI Taxonomy" id="2125990"/>
    <lineage>
        <taxon>Bacteria</taxon>
        <taxon>Pseudomonadati</taxon>
        <taxon>Thermodesulfobacteriota</taxon>
        <taxon>Desulfovibrionia</taxon>
        <taxon>Desulfovibrionales</taxon>
        <taxon>Desulfovibrionaceae</taxon>
    </lineage>
</organism>
<reference evidence="7 8" key="1">
    <citation type="submission" date="2015-09" db="EMBL/GenBank/DDBJ databases">
        <title>Genome of Desulfovibrio dechloracetivorans BerOc1, a mercury methylating strain isolated from highly hydrocarbons and metals contaminated coastal sediments.</title>
        <authorList>
            <person name="Goni Urriza M."/>
            <person name="Gassie C."/>
            <person name="Bouchez O."/>
            <person name="Klopp C."/>
            <person name="Ranchou-Peyruse A."/>
            <person name="Remy G."/>
        </authorList>
    </citation>
    <scope>NUCLEOTIDE SEQUENCE [LARGE SCALE GENOMIC DNA]</scope>
    <source>
        <strain evidence="7 8">BerOc1</strain>
    </source>
</reference>
<evidence type="ECO:0000256" key="4">
    <source>
        <dbReference type="ARBA" id="ARBA00023136"/>
    </source>
</evidence>
<keyword evidence="4" id="KW-0472">Membrane</keyword>
<keyword evidence="5" id="KW-0998">Cell outer membrane</keyword>
<keyword evidence="3 6" id="KW-0732">Signal</keyword>
<evidence type="ECO:0000256" key="1">
    <source>
        <dbReference type="ARBA" id="ARBA00004442"/>
    </source>
</evidence>
<evidence type="ECO:0000256" key="3">
    <source>
        <dbReference type="ARBA" id="ARBA00022729"/>
    </source>
</evidence>
<dbReference type="GO" id="GO:0009279">
    <property type="term" value="C:cell outer membrane"/>
    <property type="evidence" value="ECO:0007669"/>
    <property type="project" value="UniProtKB-SubCell"/>
</dbReference>
<evidence type="ECO:0000256" key="6">
    <source>
        <dbReference type="SAM" id="SignalP"/>
    </source>
</evidence>